<accession>A0A846ZNB0</accession>
<dbReference type="Proteomes" id="UP000541636">
    <property type="component" value="Unassembled WGS sequence"/>
</dbReference>
<gene>
    <name evidence="11" type="ORF">HF690_08110</name>
</gene>
<keyword evidence="12" id="KW-1185">Reference proteome</keyword>
<keyword evidence="4 8" id="KW-1133">Transmembrane helix</keyword>
<dbReference type="Gene3D" id="3.40.190.120">
    <property type="entry name" value="Osmoprotection protein (prox), domain 2"/>
    <property type="match status" value="1"/>
</dbReference>
<dbReference type="InterPro" id="IPR041894">
    <property type="entry name" value="PBP2_ProX-like"/>
</dbReference>
<keyword evidence="2 8" id="KW-0813">Transport</keyword>
<evidence type="ECO:0000256" key="1">
    <source>
        <dbReference type="ARBA" id="ARBA00004651"/>
    </source>
</evidence>
<evidence type="ECO:0000256" key="3">
    <source>
        <dbReference type="ARBA" id="ARBA00022692"/>
    </source>
</evidence>
<evidence type="ECO:0000256" key="5">
    <source>
        <dbReference type="ARBA" id="ARBA00023136"/>
    </source>
</evidence>
<proteinExistence type="inferred from homology"/>
<feature type="transmembrane region" description="Helical" evidence="8">
    <location>
        <begin position="414"/>
        <end position="440"/>
    </location>
</feature>
<dbReference type="GO" id="GO:0031460">
    <property type="term" value="P:glycine betaine transport"/>
    <property type="evidence" value="ECO:0007669"/>
    <property type="project" value="UniProtKB-ARBA"/>
</dbReference>
<reference evidence="11 12" key="1">
    <citation type="journal article" date="2017" name="Int. J. Syst. Evol. Microbiol.">
        <title>Oleiagrimonas citrea sp. nov., a marine bacterium isolated from tidal flat sediment and emended description of the genus Oleiagrimonas Fang et al. 2015 and Oleiagrimonas soli.</title>
        <authorList>
            <person name="Yang S.H."/>
            <person name="Seo H.S."/>
            <person name="Seong C.N."/>
            <person name="Kwon K.K."/>
        </authorList>
    </citation>
    <scope>NUCLEOTIDE SEQUENCE [LARGE SCALE GENOMIC DNA]</scope>
    <source>
        <strain evidence="11 12">MEBiC09124</strain>
    </source>
</reference>
<name>A0A846ZNB0_9GAMM</name>
<dbReference type="Gene3D" id="1.10.3720.10">
    <property type="entry name" value="MetI-like"/>
    <property type="match status" value="1"/>
</dbReference>
<comment type="subcellular location">
    <subcellularLocation>
        <location evidence="1 8">Cell membrane</location>
        <topology evidence="1 8">Multi-pass membrane protein</topology>
    </subcellularLocation>
</comment>
<dbReference type="InterPro" id="IPR051204">
    <property type="entry name" value="ABC_transp_perm/SBD"/>
</dbReference>
<dbReference type="Pfam" id="PF00528">
    <property type="entry name" value="BPD_transp_1"/>
    <property type="match status" value="1"/>
</dbReference>
<feature type="chain" id="PRO_5032437397" evidence="9">
    <location>
        <begin position="22"/>
        <end position="497"/>
    </location>
</feature>
<dbReference type="EMBL" id="JAAZQD010000003">
    <property type="protein sequence ID" value="NKZ38923.1"/>
    <property type="molecule type" value="Genomic_DNA"/>
</dbReference>
<keyword evidence="5 8" id="KW-0472">Membrane</keyword>
<dbReference type="FunFam" id="1.10.3720.10:FF:000001">
    <property type="entry name" value="Glycine betaine ABC transporter, permease"/>
    <property type="match status" value="1"/>
</dbReference>
<evidence type="ECO:0000313" key="12">
    <source>
        <dbReference type="Proteomes" id="UP000541636"/>
    </source>
</evidence>
<dbReference type="InterPro" id="IPR035906">
    <property type="entry name" value="MetI-like_sf"/>
</dbReference>
<dbReference type="GO" id="GO:0043190">
    <property type="term" value="C:ATP-binding cassette (ABC) transporter complex"/>
    <property type="evidence" value="ECO:0007669"/>
    <property type="project" value="InterPro"/>
</dbReference>
<keyword evidence="9" id="KW-0732">Signal</keyword>
<evidence type="ECO:0000259" key="10">
    <source>
        <dbReference type="PROSITE" id="PS50928"/>
    </source>
</evidence>
<feature type="signal peptide" evidence="9">
    <location>
        <begin position="1"/>
        <end position="21"/>
    </location>
</feature>
<dbReference type="GO" id="GO:0022857">
    <property type="term" value="F:transmembrane transporter activity"/>
    <property type="evidence" value="ECO:0007669"/>
    <property type="project" value="InterPro"/>
</dbReference>
<evidence type="ECO:0000256" key="8">
    <source>
        <dbReference type="RuleBase" id="RU363032"/>
    </source>
</evidence>
<evidence type="ECO:0000256" key="2">
    <source>
        <dbReference type="ARBA" id="ARBA00022448"/>
    </source>
</evidence>
<dbReference type="Gene3D" id="3.40.190.10">
    <property type="entry name" value="Periplasmic binding protein-like II"/>
    <property type="match status" value="1"/>
</dbReference>
<comment type="caution">
    <text evidence="11">The sequence shown here is derived from an EMBL/GenBank/DDBJ whole genome shotgun (WGS) entry which is preliminary data.</text>
</comment>
<keyword evidence="3 8" id="KW-0812">Transmembrane</keyword>
<dbReference type="CDD" id="cd13607">
    <property type="entry name" value="PBP2_AfProX_like"/>
    <property type="match status" value="1"/>
</dbReference>
<evidence type="ECO:0000256" key="6">
    <source>
        <dbReference type="ARBA" id="ARBA00035642"/>
    </source>
</evidence>
<comment type="similarity">
    <text evidence="7">In the N-terminal section; belongs to the binding-protein-dependent transport system permease family.</text>
</comment>
<dbReference type="RefSeq" id="WP_168609097.1">
    <property type="nucleotide sequence ID" value="NZ_JAAZQD010000003.1"/>
</dbReference>
<comment type="similarity">
    <text evidence="8">Belongs to the binding-protein-dependent transport system permease family.</text>
</comment>
<dbReference type="CDD" id="cd06261">
    <property type="entry name" value="TM_PBP2"/>
    <property type="match status" value="1"/>
</dbReference>
<dbReference type="SUPFAM" id="SSF161098">
    <property type="entry name" value="MetI-like"/>
    <property type="match status" value="1"/>
</dbReference>
<evidence type="ECO:0000313" key="11">
    <source>
        <dbReference type="EMBL" id="NKZ38923.1"/>
    </source>
</evidence>
<dbReference type="PANTHER" id="PTHR30177">
    <property type="entry name" value="GLYCINE BETAINE/L-PROLINE TRANSPORT SYSTEM PERMEASE PROTEIN PROW"/>
    <property type="match status" value="1"/>
</dbReference>
<dbReference type="InterPro" id="IPR007210">
    <property type="entry name" value="ABC_Gly_betaine_transp_sub-bd"/>
</dbReference>
<feature type="transmembrane region" description="Helical" evidence="8">
    <location>
        <begin position="347"/>
        <end position="375"/>
    </location>
</feature>
<evidence type="ECO:0000256" key="7">
    <source>
        <dbReference type="ARBA" id="ARBA00035652"/>
    </source>
</evidence>
<comment type="similarity">
    <text evidence="6">In the C-terminal section; belongs to the OsmX family.</text>
</comment>
<evidence type="ECO:0000256" key="4">
    <source>
        <dbReference type="ARBA" id="ARBA00022989"/>
    </source>
</evidence>
<dbReference type="Pfam" id="PF04069">
    <property type="entry name" value="OpuAC"/>
    <property type="match status" value="1"/>
</dbReference>
<evidence type="ECO:0000256" key="9">
    <source>
        <dbReference type="SAM" id="SignalP"/>
    </source>
</evidence>
<feature type="domain" description="ABC transmembrane type-1" evidence="10">
    <location>
        <begin position="300"/>
        <end position="479"/>
    </location>
</feature>
<organism evidence="11 12">
    <name type="scientific">Oleiagrimonas citrea</name>
    <dbReference type="NCBI Taxonomy" id="1665687"/>
    <lineage>
        <taxon>Bacteria</taxon>
        <taxon>Pseudomonadati</taxon>
        <taxon>Pseudomonadota</taxon>
        <taxon>Gammaproteobacteria</taxon>
        <taxon>Lysobacterales</taxon>
        <taxon>Rhodanobacteraceae</taxon>
        <taxon>Oleiagrimonas</taxon>
    </lineage>
</organism>
<sequence length="497" mass="53622">MMRRFIAAMGMALLAVGLARAANPQPVRIGSKAFTESVVLGEVARLSLREHGLSARHRRGLGGTRILWRALREGDIDAYPEYTGTLVQELLPGMRANAGIPVLRKRLRGLGIGITDSLGFEDRYALGMSSARASALGIATISDLRAHPRLQFGFSNEFMDRDDGWKGLRRAYGLPQTQVRGMDHDLAYRALTRGAIDLTDVYTTDAEIPYYHLRVLRDDRHYFPPYQAVFLYRLDLARRAPGAIEVLRQLAGRIDVQAMQRMNAAVKLHGRSETQTAAAFLDLEAPVVSQGVAARIFQRTREHLVLVGISLGLALLLAVPLGVLAARWRRLGHAVMALTGVLQTVPSLAMFVFMIPLFGIGAGPAIAALFLYSLLPIVRNTHAGLVGIEPSLLESAAVMGLPARVRLLRIELPLALRSILAGVKIAAVINVGTATLGALIGAGGYGQPILTGIRLDDLGLILQGAVPAAVLALLVQGLFEGLERGLTPRGLRRVVPG</sequence>
<feature type="transmembrane region" description="Helical" evidence="8">
    <location>
        <begin position="460"/>
        <end position="479"/>
    </location>
</feature>
<dbReference type="PROSITE" id="PS50928">
    <property type="entry name" value="ABC_TM1"/>
    <property type="match status" value="1"/>
</dbReference>
<dbReference type="InterPro" id="IPR000515">
    <property type="entry name" value="MetI-like"/>
</dbReference>
<dbReference type="AlphaFoldDB" id="A0A846ZNB0"/>
<dbReference type="SUPFAM" id="SSF53850">
    <property type="entry name" value="Periplasmic binding protein-like II"/>
    <property type="match status" value="1"/>
</dbReference>
<dbReference type="PANTHER" id="PTHR30177:SF4">
    <property type="entry name" value="OSMOPROTECTANT IMPORT PERMEASE PROTEIN OSMW"/>
    <property type="match status" value="1"/>
</dbReference>
<feature type="transmembrane region" description="Helical" evidence="8">
    <location>
        <begin position="304"/>
        <end position="326"/>
    </location>
</feature>
<protein>
    <submittedName>
        <fullName evidence="11">ABC transporter permease subunit</fullName>
    </submittedName>
</protein>